<sequence length="98" mass="10487">MDSFLEFEESIAGKPGGSWVTPASNAKFSLLAISLALACGIFGVPLESWILPDGLFELVAKAESEGASSQYALIFGTISAIVIVFAWWVTMTALIKWT</sequence>
<proteinExistence type="predicted"/>
<keyword evidence="1" id="KW-1133">Transmembrane helix</keyword>
<keyword evidence="1" id="KW-0472">Membrane</keyword>
<dbReference type="EMBL" id="UINC01077035">
    <property type="protein sequence ID" value="SVC16770.1"/>
    <property type="molecule type" value="Genomic_DNA"/>
</dbReference>
<feature type="transmembrane region" description="Helical" evidence="1">
    <location>
        <begin position="71"/>
        <end position="95"/>
    </location>
</feature>
<keyword evidence="1" id="KW-0812">Transmembrane</keyword>
<evidence type="ECO:0008006" key="3">
    <source>
        <dbReference type="Google" id="ProtNLM"/>
    </source>
</evidence>
<feature type="non-terminal residue" evidence="2">
    <location>
        <position position="98"/>
    </location>
</feature>
<reference evidence="2" key="1">
    <citation type="submission" date="2018-05" db="EMBL/GenBank/DDBJ databases">
        <authorList>
            <person name="Lanie J.A."/>
            <person name="Ng W.-L."/>
            <person name="Kazmierczak K.M."/>
            <person name="Andrzejewski T.M."/>
            <person name="Davidsen T.M."/>
            <person name="Wayne K.J."/>
            <person name="Tettelin H."/>
            <person name="Glass J.I."/>
            <person name="Rusch D."/>
            <person name="Podicherti R."/>
            <person name="Tsui H.-C.T."/>
            <person name="Winkler M.E."/>
        </authorList>
    </citation>
    <scope>NUCLEOTIDE SEQUENCE</scope>
</reference>
<dbReference type="AlphaFoldDB" id="A0A382JXB5"/>
<protein>
    <recommendedName>
        <fullName evidence="3">NADH:quinone oxidoreductase/Mrp antiporter membrane subunit domain-containing protein</fullName>
    </recommendedName>
</protein>
<accession>A0A382JXB5</accession>
<evidence type="ECO:0000313" key="2">
    <source>
        <dbReference type="EMBL" id="SVC16770.1"/>
    </source>
</evidence>
<name>A0A382JXB5_9ZZZZ</name>
<feature type="transmembrane region" description="Helical" evidence="1">
    <location>
        <begin position="28"/>
        <end position="51"/>
    </location>
</feature>
<gene>
    <name evidence="2" type="ORF">METZ01_LOCUS269624</name>
</gene>
<organism evidence="2">
    <name type="scientific">marine metagenome</name>
    <dbReference type="NCBI Taxonomy" id="408172"/>
    <lineage>
        <taxon>unclassified sequences</taxon>
        <taxon>metagenomes</taxon>
        <taxon>ecological metagenomes</taxon>
    </lineage>
</organism>
<evidence type="ECO:0000256" key="1">
    <source>
        <dbReference type="SAM" id="Phobius"/>
    </source>
</evidence>